<dbReference type="AlphaFoldDB" id="A5BYH5"/>
<organism evidence="2">
    <name type="scientific">Vitis vinifera</name>
    <name type="common">Grape</name>
    <dbReference type="NCBI Taxonomy" id="29760"/>
    <lineage>
        <taxon>Eukaryota</taxon>
        <taxon>Viridiplantae</taxon>
        <taxon>Streptophyta</taxon>
        <taxon>Embryophyta</taxon>
        <taxon>Tracheophyta</taxon>
        <taxon>Spermatophyta</taxon>
        <taxon>Magnoliopsida</taxon>
        <taxon>eudicotyledons</taxon>
        <taxon>Gunneridae</taxon>
        <taxon>Pentapetalae</taxon>
        <taxon>rosids</taxon>
        <taxon>Vitales</taxon>
        <taxon>Vitaceae</taxon>
        <taxon>Viteae</taxon>
        <taxon>Vitis</taxon>
    </lineage>
</organism>
<accession>A5BYH5</accession>
<feature type="region of interest" description="Disordered" evidence="1">
    <location>
        <begin position="73"/>
        <end position="94"/>
    </location>
</feature>
<name>A5BYH5_VITVI</name>
<sequence>MTPCMLGVDPDQQCGSNLLPTTEVGIWILGLDLPEKKQTSHQSFHQKRRWLISEDEEETEGFYKGGFERWRETGEQSERQFKIETLEGDRGADG</sequence>
<protein>
    <submittedName>
        <fullName evidence="2">Uncharacterized protein</fullName>
    </submittedName>
</protein>
<evidence type="ECO:0000256" key="1">
    <source>
        <dbReference type="SAM" id="MobiDB-lite"/>
    </source>
</evidence>
<proteinExistence type="predicted"/>
<dbReference type="EMBL" id="AM475764">
    <property type="protein sequence ID" value="CAN72856.1"/>
    <property type="molecule type" value="Genomic_DNA"/>
</dbReference>
<reference evidence="2" key="1">
    <citation type="journal article" date="2007" name="PLoS ONE">
        <title>The first genome sequence of an elite grapevine cultivar (Pinot noir Vitis vinifera L.): coping with a highly heterozygous genome.</title>
        <authorList>
            <person name="Velasco R."/>
            <person name="Zharkikh A."/>
            <person name="Troggio M."/>
            <person name="Cartwright D.A."/>
            <person name="Cestaro A."/>
            <person name="Pruss D."/>
            <person name="Pindo M."/>
            <person name="FitzGerald L.M."/>
            <person name="Vezzulli S."/>
            <person name="Reid J."/>
            <person name="Malacarne G."/>
            <person name="Iliev D."/>
            <person name="Coppola G."/>
            <person name="Wardell B."/>
            <person name="Micheletti D."/>
            <person name="Macalma T."/>
            <person name="Facci M."/>
            <person name="Mitchell J.T."/>
            <person name="Perazzolli M."/>
            <person name="Eldredge G."/>
            <person name="Gatto P."/>
            <person name="Oyzerski R."/>
            <person name="Moretto M."/>
            <person name="Gutin N."/>
            <person name="Stefanini M."/>
            <person name="Chen Y."/>
            <person name="Segala C."/>
            <person name="Davenport C."/>
            <person name="Dematte L."/>
            <person name="Mraz A."/>
            <person name="Battilana J."/>
            <person name="Stormo K."/>
            <person name="Costa F."/>
            <person name="Tao Q."/>
            <person name="Si-Ammour A."/>
            <person name="Harkins T."/>
            <person name="Lackey A."/>
            <person name="Perbost C."/>
            <person name="Taillon B."/>
            <person name="Stella A."/>
            <person name="Solovyev V."/>
            <person name="Fawcett J.A."/>
            <person name="Sterck L."/>
            <person name="Vandepoele K."/>
            <person name="Grando S.M."/>
            <person name="Toppo S."/>
            <person name="Moser C."/>
            <person name="Lanchbury J."/>
            <person name="Bogden R."/>
            <person name="Skolnick M."/>
            <person name="Sgaramella V."/>
            <person name="Bhatnagar S.K."/>
            <person name="Fontana P."/>
            <person name="Gutin A."/>
            <person name="Van de Peer Y."/>
            <person name="Salamini F."/>
            <person name="Viola R."/>
        </authorList>
    </citation>
    <scope>NUCLEOTIDE SEQUENCE</scope>
</reference>
<gene>
    <name evidence="2" type="ORF">VITISV_043218</name>
</gene>
<evidence type="ECO:0000313" key="2">
    <source>
        <dbReference type="EMBL" id="CAN72856.1"/>
    </source>
</evidence>